<dbReference type="RefSeq" id="WP_272179628.1">
    <property type="nucleotide sequence ID" value="NZ_JAQOMS010000002.1"/>
</dbReference>
<proteinExistence type="predicted"/>
<organism evidence="2 3">
    <name type="scientific">Psychrosphaera algicola</name>
    <dbReference type="NCBI Taxonomy" id="3023714"/>
    <lineage>
        <taxon>Bacteria</taxon>
        <taxon>Pseudomonadati</taxon>
        <taxon>Pseudomonadota</taxon>
        <taxon>Gammaproteobacteria</taxon>
        <taxon>Alteromonadales</taxon>
        <taxon>Pseudoalteromonadaceae</taxon>
        <taxon>Psychrosphaera</taxon>
    </lineage>
</organism>
<feature type="transmembrane region" description="Helical" evidence="1">
    <location>
        <begin position="209"/>
        <end position="233"/>
    </location>
</feature>
<sequence>MKGKFMIRSIRKYHKWLMAFVGVQFLFWSLTGLYMVSFDIHYIHGETLVKENEASIALSQVTYPISDLLAQYPKAESISLTTLIDRPVYLFSEPKSKPSWRLVDAKTGLILPVIDKMMAIHIAESKYSGNSEIKSIRLLSESTDVPPELSSRYIPVWKIDYDQFSSPTLYISKESGKLVTKRHDFWRLFDWMWRFHIMDYDDGENVANWFLLLVASLGILAAFAGAVLTYIRVFKPNYNEVK</sequence>
<comment type="caution">
    <text evidence="2">The sequence shown here is derived from an EMBL/GenBank/DDBJ whole genome shotgun (WGS) entry which is preliminary data.</text>
</comment>
<evidence type="ECO:0000256" key="1">
    <source>
        <dbReference type="SAM" id="Phobius"/>
    </source>
</evidence>
<dbReference type="Proteomes" id="UP001528411">
    <property type="component" value="Unassembled WGS sequence"/>
</dbReference>
<protein>
    <submittedName>
        <fullName evidence="2">PepSY domain-containing protein</fullName>
    </submittedName>
</protein>
<gene>
    <name evidence="2" type="ORF">PN838_02115</name>
</gene>
<accession>A0ABT5FA69</accession>
<dbReference type="EMBL" id="JAQOMS010000002">
    <property type="protein sequence ID" value="MDC2887852.1"/>
    <property type="molecule type" value="Genomic_DNA"/>
</dbReference>
<keyword evidence="1" id="KW-0812">Transmembrane</keyword>
<evidence type="ECO:0000313" key="3">
    <source>
        <dbReference type="Proteomes" id="UP001528411"/>
    </source>
</evidence>
<evidence type="ECO:0000313" key="2">
    <source>
        <dbReference type="EMBL" id="MDC2887852.1"/>
    </source>
</evidence>
<keyword evidence="1" id="KW-0472">Membrane</keyword>
<name>A0ABT5FA69_9GAMM</name>
<reference evidence="2 3" key="1">
    <citation type="submission" date="2023-01" db="EMBL/GenBank/DDBJ databases">
        <title>Psychrosphaera sp. nov., isolated from marine algae.</title>
        <authorList>
            <person name="Bayburt H."/>
            <person name="Choi B.J."/>
            <person name="Kim J.M."/>
            <person name="Choi D.G."/>
            <person name="Jeon C.O."/>
        </authorList>
    </citation>
    <scope>NUCLEOTIDE SEQUENCE [LARGE SCALE GENOMIC DNA]</scope>
    <source>
        <strain evidence="2 3">G1-22</strain>
    </source>
</reference>
<keyword evidence="1" id="KW-1133">Transmembrane helix</keyword>
<keyword evidence="3" id="KW-1185">Reference proteome</keyword>